<keyword evidence="7" id="KW-0234">DNA repair</keyword>
<dbReference type="PANTHER" id="PTHR10815">
    <property type="entry name" value="METHYLATED-DNA--PROTEIN-CYSTEINE METHYLTRANSFERASE"/>
    <property type="match status" value="1"/>
</dbReference>
<dbReference type="EMBL" id="CP012508">
    <property type="protein sequence ID" value="ALB23884.1"/>
    <property type="molecule type" value="Genomic_DNA"/>
</dbReference>
<evidence type="ECO:0000313" key="10">
    <source>
        <dbReference type="EMBL" id="ALB23884.1"/>
    </source>
</evidence>
<dbReference type="Gene3D" id="3.30.160.70">
    <property type="entry name" value="Methylated DNA-protein cysteine methyltransferase domain"/>
    <property type="match status" value="1"/>
</dbReference>
<evidence type="ECO:0000256" key="2">
    <source>
        <dbReference type="ARBA" id="ARBA00008711"/>
    </source>
</evidence>
<dbReference type="CDD" id="cd06445">
    <property type="entry name" value="ATase"/>
    <property type="match status" value="1"/>
</dbReference>
<keyword evidence="5 10" id="KW-0808">Transferase</keyword>
<name>A0A1L6TEJ3_PISSA</name>
<evidence type="ECO:0000256" key="6">
    <source>
        <dbReference type="ARBA" id="ARBA00022763"/>
    </source>
</evidence>
<proteinExistence type="inferred from homology"/>
<evidence type="ECO:0000256" key="1">
    <source>
        <dbReference type="ARBA" id="ARBA00001286"/>
    </source>
</evidence>
<keyword evidence="4 10" id="KW-0489">Methyltransferase</keyword>
<evidence type="ECO:0000256" key="8">
    <source>
        <dbReference type="ARBA" id="ARBA00049348"/>
    </source>
</evidence>
<comment type="catalytic activity">
    <reaction evidence="8">
        <text>a 6-O-methyl-2'-deoxyguanosine in DNA + L-cysteinyl-[protein] = S-methyl-L-cysteinyl-[protein] + a 2'-deoxyguanosine in DNA</text>
        <dbReference type="Rhea" id="RHEA:24000"/>
        <dbReference type="Rhea" id="RHEA-COMP:10131"/>
        <dbReference type="Rhea" id="RHEA-COMP:10132"/>
        <dbReference type="Rhea" id="RHEA-COMP:11367"/>
        <dbReference type="Rhea" id="RHEA-COMP:11368"/>
        <dbReference type="ChEBI" id="CHEBI:29950"/>
        <dbReference type="ChEBI" id="CHEBI:82612"/>
        <dbReference type="ChEBI" id="CHEBI:85445"/>
        <dbReference type="ChEBI" id="CHEBI:85448"/>
        <dbReference type="EC" id="2.1.1.63"/>
    </reaction>
</comment>
<dbReference type="RefSeq" id="WP_017377353.1">
    <property type="nucleotide sequence ID" value="NZ_CP012508.1"/>
</dbReference>
<dbReference type="InterPro" id="IPR036388">
    <property type="entry name" value="WH-like_DNA-bd_sf"/>
</dbReference>
<organism evidence="10 11">
    <name type="scientific">Piscirickettsia salmonis</name>
    <dbReference type="NCBI Taxonomy" id="1238"/>
    <lineage>
        <taxon>Bacteria</taxon>
        <taxon>Pseudomonadati</taxon>
        <taxon>Pseudomonadota</taxon>
        <taxon>Gammaproteobacteria</taxon>
        <taxon>Thiotrichales</taxon>
        <taxon>Piscirickettsiaceae</taxon>
        <taxon>Piscirickettsia</taxon>
    </lineage>
</organism>
<evidence type="ECO:0000313" key="11">
    <source>
        <dbReference type="Proteomes" id="UP000029558"/>
    </source>
</evidence>
<dbReference type="FunFam" id="1.10.10.10:FF:000214">
    <property type="entry name" value="Methylated-DNA--protein-cysteine methyltransferase"/>
    <property type="match status" value="1"/>
</dbReference>
<dbReference type="Gene3D" id="1.10.10.10">
    <property type="entry name" value="Winged helix-like DNA-binding domain superfamily/Winged helix DNA-binding domain"/>
    <property type="match status" value="1"/>
</dbReference>
<gene>
    <name evidence="10" type="ORF">KU39_2708</name>
</gene>
<sequence>MKSIIDSPIGPLAITTDQEALTQLCFASITELQRDQQSQANNLNEAIIPTLHKRVISELTHYFKHSNSASKQRFSVPIKLEGTQFQQRVWQALQDIPAGKTLTYGELAKKLNTGPRAIGTACRTNPVPVIIPCHRVISKQGIGGFYGKTSGTFLNIKAWLLQHEGAL</sequence>
<dbReference type="InterPro" id="IPR014048">
    <property type="entry name" value="MethylDNA_cys_MeTrfase_DNA-bd"/>
</dbReference>
<comment type="similarity">
    <text evidence="2">Belongs to the MGMT family.</text>
</comment>
<dbReference type="PROSITE" id="PS00374">
    <property type="entry name" value="MGMT"/>
    <property type="match status" value="1"/>
</dbReference>
<dbReference type="Proteomes" id="UP000029558">
    <property type="component" value="Chromosome"/>
</dbReference>
<dbReference type="EC" id="2.1.1.63" evidence="3"/>
<dbReference type="InterPro" id="IPR036217">
    <property type="entry name" value="MethylDNA_cys_MeTrfase_DNAb"/>
</dbReference>
<dbReference type="SUPFAM" id="SSF53155">
    <property type="entry name" value="Methylated DNA-protein cysteine methyltransferase domain"/>
    <property type="match status" value="1"/>
</dbReference>
<dbReference type="NCBIfam" id="TIGR00589">
    <property type="entry name" value="ogt"/>
    <property type="match status" value="1"/>
</dbReference>
<accession>A0A1L6TEJ3</accession>
<dbReference type="Pfam" id="PF01035">
    <property type="entry name" value="DNA_binding_1"/>
    <property type="match status" value="1"/>
</dbReference>
<dbReference type="OrthoDB" id="9811249at2"/>
<dbReference type="AlphaFoldDB" id="A0A1L6TEJ3"/>
<comment type="catalytic activity">
    <reaction evidence="1">
        <text>a 4-O-methyl-thymidine in DNA + L-cysteinyl-[protein] = a thymidine in DNA + S-methyl-L-cysteinyl-[protein]</text>
        <dbReference type="Rhea" id="RHEA:53428"/>
        <dbReference type="Rhea" id="RHEA-COMP:10131"/>
        <dbReference type="Rhea" id="RHEA-COMP:10132"/>
        <dbReference type="Rhea" id="RHEA-COMP:13555"/>
        <dbReference type="Rhea" id="RHEA-COMP:13556"/>
        <dbReference type="ChEBI" id="CHEBI:29950"/>
        <dbReference type="ChEBI" id="CHEBI:82612"/>
        <dbReference type="ChEBI" id="CHEBI:137386"/>
        <dbReference type="ChEBI" id="CHEBI:137387"/>
        <dbReference type="EC" id="2.1.1.63"/>
    </reaction>
</comment>
<feature type="domain" description="Methylated-DNA-[protein]-cysteine S-methyltransferase DNA binding" evidence="9">
    <location>
        <begin position="84"/>
        <end position="166"/>
    </location>
</feature>
<evidence type="ECO:0000259" key="9">
    <source>
        <dbReference type="Pfam" id="PF01035"/>
    </source>
</evidence>
<dbReference type="InterPro" id="IPR036631">
    <property type="entry name" value="MGMT_N_sf"/>
</dbReference>
<protein>
    <recommendedName>
        <fullName evidence="3">methylated-DNA--[protein]-cysteine S-methyltransferase</fullName>
        <ecNumber evidence="3">2.1.1.63</ecNumber>
    </recommendedName>
</protein>
<evidence type="ECO:0000256" key="7">
    <source>
        <dbReference type="ARBA" id="ARBA00023204"/>
    </source>
</evidence>
<evidence type="ECO:0000256" key="5">
    <source>
        <dbReference type="ARBA" id="ARBA00022679"/>
    </source>
</evidence>
<dbReference type="PANTHER" id="PTHR10815:SF13">
    <property type="entry name" value="METHYLATED-DNA--PROTEIN-CYSTEINE METHYLTRANSFERASE"/>
    <property type="match status" value="1"/>
</dbReference>
<evidence type="ECO:0000256" key="3">
    <source>
        <dbReference type="ARBA" id="ARBA00011918"/>
    </source>
</evidence>
<dbReference type="GO" id="GO:0003908">
    <property type="term" value="F:methylated-DNA-[protein]-cysteine S-methyltransferase activity"/>
    <property type="evidence" value="ECO:0007669"/>
    <property type="project" value="UniProtKB-EC"/>
</dbReference>
<dbReference type="InterPro" id="IPR001497">
    <property type="entry name" value="MethylDNA_cys_MeTrfase_AS"/>
</dbReference>
<keyword evidence="6" id="KW-0227">DNA damage</keyword>
<evidence type="ECO:0000256" key="4">
    <source>
        <dbReference type="ARBA" id="ARBA00022603"/>
    </source>
</evidence>
<dbReference type="SUPFAM" id="SSF46767">
    <property type="entry name" value="Methylated DNA-protein cysteine methyltransferase, C-terminal domain"/>
    <property type="match status" value="1"/>
</dbReference>
<dbReference type="GO" id="GO:0006281">
    <property type="term" value="P:DNA repair"/>
    <property type="evidence" value="ECO:0007669"/>
    <property type="project" value="UniProtKB-KW"/>
</dbReference>
<dbReference type="GO" id="GO:0032259">
    <property type="term" value="P:methylation"/>
    <property type="evidence" value="ECO:0007669"/>
    <property type="project" value="UniProtKB-KW"/>
</dbReference>
<reference evidence="10 11" key="1">
    <citation type="journal article" date="2014" name="Genome Announc.">
        <title>Comparative Genome Analysis of Two Isolates of the Fish Pathogen Piscirickettsia salmonis from Different Hosts Reveals Major Differences in Virulence-Associated Secretion Systems.</title>
        <authorList>
            <person name="Bohle H."/>
            <person name="Henriquez P."/>
            <person name="Grothusen H."/>
            <person name="Navas E."/>
            <person name="Sandoval A."/>
            <person name="Bustamante F."/>
            <person name="Bustos P."/>
            <person name="Mancilla M."/>
        </authorList>
    </citation>
    <scope>NUCLEOTIDE SEQUENCE [LARGE SCALE GENOMIC DNA]</scope>
    <source>
        <strain evidence="11">B1-32597</strain>
    </source>
</reference>